<keyword evidence="11" id="KW-1185">Reference proteome</keyword>
<name>A0A9R1RBE4_TRITD</name>
<evidence type="ECO:0000256" key="8">
    <source>
        <dbReference type="SAM" id="Phobius"/>
    </source>
</evidence>
<feature type="region of interest" description="Disordered" evidence="7">
    <location>
        <begin position="83"/>
        <end position="188"/>
    </location>
</feature>
<keyword evidence="9" id="KW-0732">Signal</keyword>
<keyword evidence="5 8" id="KW-0472">Membrane</keyword>
<dbReference type="Pfam" id="PF00230">
    <property type="entry name" value="MIP"/>
    <property type="match status" value="1"/>
</dbReference>
<sequence length="226" mass="25311">MATFLFLYVTILTVMGYSGATSKCASVGIQGIAWSFGGMIFALVYCTAGISGRAHQPGGDLRAVPGEEAVADPGGVLHHHAVPGRHLRRRRGEGVPAGPVHGQRRRRQRGGARLHQGLRPRRRDHRHLRPRLHRLLRHRRQEERQGLPRRPAAHRVRRVPGAPGHHPHHRHRHQPGEEPRRGHHLQQGARLVRPRGIFWVGPFIGAALAAVYHQVVIRAIPFKTKS</sequence>
<dbReference type="Gene3D" id="1.20.1080.10">
    <property type="entry name" value="Glycerol uptake facilitator protein"/>
    <property type="match status" value="1"/>
</dbReference>
<dbReference type="InterPro" id="IPR023271">
    <property type="entry name" value="Aquaporin-like"/>
</dbReference>
<dbReference type="EMBL" id="LT934113">
    <property type="protein sequence ID" value="VAH35290.1"/>
    <property type="molecule type" value="Genomic_DNA"/>
</dbReference>
<comment type="subcellular location">
    <subcellularLocation>
        <location evidence="1">Membrane</location>
        <topology evidence="1">Multi-pass membrane protein</topology>
    </subcellularLocation>
</comment>
<evidence type="ECO:0000256" key="5">
    <source>
        <dbReference type="ARBA" id="ARBA00023136"/>
    </source>
</evidence>
<keyword evidence="3" id="KW-0677">Repeat</keyword>
<evidence type="ECO:0000256" key="2">
    <source>
        <dbReference type="ARBA" id="ARBA00022692"/>
    </source>
</evidence>
<dbReference type="InterPro" id="IPR034294">
    <property type="entry name" value="Aquaporin_transptr"/>
</dbReference>
<dbReference type="PANTHER" id="PTHR45687">
    <property type="entry name" value="AQUAPORIN OR AQUAGLYCEROPORIN RELATED"/>
    <property type="match status" value="1"/>
</dbReference>
<evidence type="ECO:0000256" key="4">
    <source>
        <dbReference type="ARBA" id="ARBA00022989"/>
    </source>
</evidence>
<keyword evidence="4 8" id="KW-1133">Transmembrane helix</keyword>
<proteinExistence type="inferred from homology"/>
<comment type="similarity">
    <text evidence="6">Belongs to the MIP/aquaporin (TC 1.A.8) family.</text>
</comment>
<evidence type="ECO:0000256" key="7">
    <source>
        <dbReference type="SAM" id="MobiDB-lite"/>
    </source>
</evidence>
<keyword evidence="2 6" id="KW-0812">Transmembrane</keyword>
<evidence type="ECO:0000313" key="10">
    <source>
        <dbReference type="EMBL" id="VAH35290.1"/>
    </source>
</evidence>
<accession>A0A9R1RBE4</accession>
<dbReference type="GO" id="GO:0016020">
    <property type="term" value="C:membrane"/>
    <property type="evidence" value="ECO:0007669"/>
    <property type="project" value="UniProtKB-SubCell"/>
</dbReference>
<evidence type="ECO:0000313" key="11">
    <source>
        <dbReference type="Proteomes" id="UP000324705"/>
    </source>
</evidence>
<reference evidence="10 11" key="1">
    <citation type="submission" date="2017-09" db="EMBL/GenBank/DDBJ databases">
        <authorList>
            <consortium name="International Durum Wheat Genome Sequencing Consortium (IDWGSC)"/>
            <person name="Milanesi L."/>
        </authorList>
    </citation>
    <scope>NUCLEOTIDE SEQUENCE [LARGE SCALE GENOMIC DNA]</scope>
    <source>
        <strain evidence="11">cv. Svevo</strain>
    </source>
</reference>
<feature type="chain" id="PRO_5040298810" description="Aquaporin" evidence="9">
    <location>
        <begin position="21"/>
        <end position="226"/>
    </location>
</feature>
<protein>
    <recommendedName>
        <fullName evidence="12">Aquaporin</fullName>
    </recommendedName>
</protein>
<evidence type="ECO:0000256" key="6">
    <source>
        <dbReference type="RuleBase" id="RU000477"/>
    </source>
</evidence>
<feature type="transmembrane region" description="Helical" evidence="8">
    <location>
        <begin position="32"/>
        <end position="52"/>
    </location>
</feature>
<evidence type="ECO:0000256" key="9">
    <source>
        <dbReference type="SAM" id="SignalP"/>
    </source>
</evidence>
<dbReference type="AlphaFoldDB" id="A0A9R1RBE4"/>
<evidence type="ECO:0008006" key="12">
    <source>
        <dbReference type="Google" id="ProtNLM"/>
    </source>
</evidence>
<dbReference type="Proteomes" id="UP000324705">
    <property type="component" value="Chromosome 2A"/>
</dbReference>
<feature type="signal peptide" evidence="9">
    <location>
        <begin position="1"/>
        <end position="20"/>
    </location>
</feature>
<dbReference type="InterPro" id="IPR000425">
    <property type="entry name" value="MIP"/>
</dbReference>
<gene>
    <name evidence="10" type="ORF">TRITD_2Av1G240050</name>
</gene>
<organism evidence="10 11">
    <name type="scientific">Triticum turgidum subsp. durum</name>
    <name type="common">Durum wheat</name>
    <name type="synonym">Triticum durum</name>
    <dbReference type="NCBI Taxonomy" id="4567"/>
    <lineage>
        <taxon>Eukaryota</taxon>
        <taxon>Viridiplantae</taxon>
        <taxon>Streptophyta</taxon>
        <taxon>Embryophyta</taxon>
        <taxon>Tracheophyta</taxon>
        <taxon>Spermatophyta</taxon>
        <taxon>Magnoliopsida</taxon>
        <taxon>Liliopsida</taxon>
        <taxon>Poales</taxon>
        <taxon>Poaceae</taxon>
        <taxon>BOP clade</taxon>
        <taxon>Pooideae</taxon>
        <taxon>Triticodae</taxon>
        <taxon>Triticeae</taxon>
        <taxon>Triticinae</taxon>
        <taxon>Triticum</taxon>
    </lineage>
</organism>
<feature type="compositionally biased region" description="Basic residues" evidence="7">
    <location>
        <begin position="102"/>
        <end position="139"/>
    </location>
</feature>
<evidence type="ECO:0000256" key="1">
    <source>
        <dbReference type="ARBA" id="ARBA00004141"/>
    </source>
</evidence>
<keyword evidence="6" id="KW-0813">Transport</keyword>
<evidence type="ECO:0000256" key="3">
    <source>
        <dbReference type="ARBA" id="ARBA00022737"/>
    </source>
</evidence>
<dbReference type="GO" id="GO:0015267">
    <property type="term" value="F:channel activity"/>
    <property type="evidence" value="ECO:0007669"/>
    <property type="project" value="InterPro"/>
</dbReference>
<dbReference type="PRINTS" id="PR00783">
    <property type="entry name" value="MINTRINSICP"/>
</dbReference>
<dbReference type="Gramene" id="TRITD2Av1G240050.2">
    <property type="protein sequence ID" value="TRITD2Av1G240050.2"/>
    <property type="gene ID" value="TRITD2Av1G240050"/>
</dbReference>
<feature type="transmembrane region" description="Helical" evidence="8">
    <location>
        <begin position="197"/>
        <end position="220"/>
    </location>
</feature>